<feature type="transmembrane region" description="Helical" evidence="1">
    <location>
        <begin position="229"/>
        <end position="247"/>
    </location>
</feature>
<dbReference type="EMBL" id="VSIV01000226">
    <property type="protein sequence ID" value="TYB32959.1"/>
    <property type="molecule type" value="Genomic_DNA"/>
</dbReference>
<keyword evidence="1" id="KW-0472">Membrane</keyword>
<evidence type="ECO:0000256" key="1">
    <source>
        <dbReference type="SAM" id="Phobius"/>
    </source>
</evidence>
<dbReference type="RefSeq" id="WP_303701524.1">
    <property type="nucleotide sequence ID" value="NZ_VSIV01000226.1"/>
</dbReference>
<comment type="caution">
    <text evidence="3">The sequence shown here is derived from an EMBL/GenBank/DDBJ whole genome shotgun (WGS) entry which is preliminary data.</text>
</comment>
<gene>
    <name evidence="3" type="ORF">FXF49_08750</name>
</gene>
<organism evidence="3 4">
    <name type="scientific">Flexistipes sinusarabici</name>
    <dbReference type="NCBI Taxonomy" id="2352"/>
    <lineage>
        <taxon>Bacteria</taxon>
        <taxon>Pseudomonadati</taxon>
        <taxon>Deferribacterota</taxon>
        <taxon>Deferribacteres</taxon>
        <taxon>Deferribacterales</taxon>
        <taxon>Flexistipitaceae</taxon>
        <taxon>Flexistipes</taxon>
    </lineage>
</organism>
<evidence type="ECO:0000256" key="2">
    <source>
        <dbReference type="SAM" id="SignalP"/>
    </source>
</evidence>
<feature type="signal peptide" evidence="2">
    <location>
        <begin position="1"/>
        <end position="22"/>
    </location>
</feature>
<proteinExistence type="predicted"/>
<keyword evidence="1" id="KW-1133">Transmembrane helix</keyword>
<reference evidence="3 4" key="1">
    <citation type="submission" date="2019-08" db="EMBL/GenBank/DDBJ databases">
        <title>Genomic characterization of a novel candidate phylum (ARYD3) from a high temperature, high salinity tertiary oil reservoir in north central Oklahoma, USA.</title>
        <authorList>
            <person name="Youssef N.H."/>
            <person name="Yadav A."/>
            <person name="Elshahed M.S."/>
        </authorList>
    </citation>
    <scope>NUCLEOTIDE SEQUENCE [LARGE SCALE GENOMIC DNA]</scope>
    <source>
        <strain evidence="3">ARYD1</strain>
    </source>
</reference>
<keyword evidence="1" id="KW-0812">Transmembrane</keyword>
<feature type="chain" id="PRO_5023028707" description="SHOCT domain-containing protein" evidence="2">
    <location>
        <begin position="23"/>
        <end position="299"/>
    </location>
</feature>
<evidence type="ECO:0000313" key="4">
    <source>
        <dbReference type="Proteomes" id="UP000323337"/>
    </source>
</evidence>
<accession>A0A5D0MQD9</accession>
<keyword evidence="2" id="KW-0732">Signal</keyword>
<dbReference type="AlphaFoldDB" id="A0A5D0MQD9"/>
<evidence type="ECO:0000313" key="3">
    <source>
        <dbReference type="EMBL" id="TYB32959.1"/>
    </source>
</evidence>
<sequence length="299" mass="33921">MNVIKKLFIAVIIVMAASAAFAQDSMTMKQLRYSIWPEYDKSDVLIIYSGKFVNDTGKPFNGKLAYYIPKGAKINMLCETEKGMLCQRYIVEDAGKYSRVVWRPSRTIAPGEEFPIMFEYYVDYFDETVSQRRFTDIFRAPFPVNNLTVEVKKPAGAENFQMNPASQWSQMNGEFENFYVSYQNVSVSEEIPIQVEYTRNNSAPSVQKTAGGNSQVAQTANAASVNNKMIVVVALFFTAMAAVIIFITRKPSNAKNLEISPKTESKKQVKKEKEKIRKMLLDGKISEDTYKQLMKDLGD</sequence>
<dbReference type="Proteomes" id="UP000323337">
    <property type="component" value="Unassembled WGS sequence"/>
</dbReference>
<protein>
    <recommendedName>
        <fullName evidence="5">SHOCT domain-containing protein</fullName>
    </recommendedName>
</protein>
<name>A0A5D0MQD9_FLESI</name>
<evidence type="ECO:0008006" key="5">
    <source>
        <dbReference type="Google" id="ProtNLM"/>
    </source>
</evidence>